<dbReference type="Pfam" id="PF03724">
    <property type="entry name" value="META"/>
    <property type="match status" value="1"/>
</dbReference>
<keyword evidence="1" id="KW-0732">Signal</keyword>
<name>A0A917SKK0_9RHOB</name>
<dbReference type="EMBL" id="BMLF01000001">
    <property type="protein sequence ID" value="GGL84557.1"/>
    <property type="molecule type" value="Genomic_DNA"/>
</dbReference>
<evidence type="ECO:0000313" key="5">
    <source>
        <dbReference type="Proteomes" id="UP000649829"/>
    </source>
</evidence>
<gene>
    <name evidence="4" type="ORF">GCM10011534_03050</name>
</gene>
<proteinExistence type="predicted"/>
<evidence type="ECO:0000259" key="2">
    <source>
        <dbReference type="Pfam" id="PF03724"/>
    </source>
</evidence>
<keyword evidence="5" id="KW-1185">Reference proteome</keyword>
<dbReference type="InterPro" id="IPR005184">
    <property type="entry name" value="DUF306_Meta_HslJ"/>
</dbReference>
<dbReference type="AlphaFoldDB" id="A0A917SKK0"/>
<dbReference type="Pfam" id="PF17185">
    <property type="entry name" value="NlpE_C"/>
    <property type="match status" value="1"/>
</dbReference>
<dbReference type="InterPro" id="IPR039366">
    <property type="entry name" value="Pilotin"/>
</dbReference>
<dbReference type="InterPro" id="IPR007298">
    <property type="entry name" value="Cu-R_lipoprotein_NlpE"/>
</dbReference>
<dbReference type="PANTHER" id="PTHR38013:SF1">
    <property type="entry name" value="GLYCOPROTEIN_POLYSACCHARIDE METABOLISM"/>
    <property type="match status" value="1"/>
</dbReference>
<dbReference type="Gene3D" id="2.40.128.640">
    <property type="match status" value="1"/>
</dbReference>
<sequence>MFLSRLTALALFALAPTLVSAEAVTGTATYRERILPPPGAVFLAVIQDVSSTGGKAVDIGQDEQPDPEGPPFRFSIEYDPAAIDPTHRYVVRTTLRDAGGALLFTSDTVTPVITGGAPTTVEMQMVAVAQPAGAAGAPVPPAAQEAQRDVRGLTLPATYTGTLPCADCEGISHHLDLWPDHGFHLRRQWLGRDATAEASEIRRDAIGLWAATPGSNVITLHGSDEPPLQFEATDATTLRQLDQEGAHIESDLPYDLTTDGTLDETDIEHLLMSGMMVYMADAASFTDCITGQDYPIAMEEDYPALEEAYLAQGTGDGAPLYVETVGSLLLRPAMEGPDKRSLVAENFIRTRPGLTCERQRADSQLVNTYWRFDLLRGETVEAVDDAREPYMVLNDSSEPRYVATAGCNRITGVFAASGEHLNFQPGATTRMACPPPLDAMETTLTDTLAAVAQHQIRGETMVLYDDVGMEIAVLSAVHLR</sequence>
<feature type="signal peptide" evidence="1">
    <location>
        <begin position="1"/>
        <end position="21"/>
    </location>
</feature>
<evidence type="ECO:0000313" key="4">
    <source>
        <dbReference type="EMBL" id="GGL84557.1"/>
    </source>
</evidence>
<reference evidence="4" key="2">
    <citation type="submission" date="2020-09" db="EMBL/GenBank/DDBJ databases">
        <authorList>
            <person name="Sun Q."/>
            <person name="Zhou Y."/>
        </authorList>
    </citation>
    <scope>NUCLEOTIDE SEQUENCE</scope>
    <source>
        <strain evidence="4">CGMCC 1.6293</strain>
    </source>
</reference>
<evidence type="ECO:0000256" key="1">
    <source>
        <dbReference type="SAM" id="SignalP"/>
    </source>
</evidence>
<dbReference type="InterPro" id="IPR053196">
    <property type="entry name" value="Lipoprotein_YbaY-like"/>
</dbReference>
<reference evidence="4" key="1">
    <citation type="journal article" date="2014" name="Int. J. Syst. Evol. Microbiol.">
        <title>Complete genome sequence of Corynebacterium casei LMG S-19264T (=DSM 44701T), isolated from a smear-ripened cheese.</title>
        <authorList>
            <consortium name="US DOE Joint Genome Institute (JGI-PGF)"/>
            <person name="Walter F."/>
            <person name="Albersmeier A."/>
            <person name="Kalinowski J."/>
            <person name="Ruckert C."/>
        </authorList>
    </citation>
    <scope>NUCLEOTIDE SEQUENCE</scope>
    <source>
        <strain evidence="4">CGMCC 1.6293</strain>
    </source>
</reference>
<dbReference type="Pfam" id="PF09619">
    <property type="entry name" value="YscW"/>
    <property type="match status" value="1"/>
</dbReference>
<dbReference type="Gene3D" id="2.40.128.270">
    <property type="match status" value="1"/>
</dbReference>
<feature type="chain" id="PRO_5037019425" description="META domain-containing protein" evidence="1">
    <location>
        <begin position="22"/>
        <end position="480"/>
    </location>
</feature>
<dbReference type="InterPro" id="IPR038139">
    <property type="entry name" value="NlpE_C_sf"/>
</dbReference>
<accession>A0A917SKK0</accession>
<dbReference type="InterPro" id="IPR033450">
    <property type="entry name" value="NlpE_C"/>
</dbReference>
<dbReference type="RefSeq" id="WP_028285267.1">
    <property type="nucleotide sequence ID" value="NZ_BMLF01000001.1"/>
</dbReference>
<dbReference type="InterPro" id="IPR038670">
    <property type="entry name" value="HslJ-like_sf"/>
</dbReference>
<organism evidence="4 5">
    <name type="scientific">Pseudooceanicola nanhaiensis</name>
    <dbReference type="NCBI Taxonomy" id="375761"/>
    <lineage>
        <taxon>Bacteria</taxon>
        <taxon>Pseudomonadati</taxon>
        <taxon>Pseudomonadota</taxon>
        <taxon>Alphaproteobacteria</taxon>
        <taxon>Rhodobacterales</taxon>
        <taxon>Paracoccaceae</taxon>
        <taxon>Pseudooceanicola</taxon>
    </lineage>
</organism>
<evidence type="ECO:0000259" key="3">
    <source>
        <dbReference type="Pfam" id="PF17185"/>
    </source>
</evidence>
<evidence type="ECO:0008006" key="6">
    <source>
        <dbReference type="Google" id="ProtNLM"/>
    </source>
</evidence>
<dbReference type="Proteomes" id="UP000649829">
    <property type="component" value="Unassembled WGS sequence"/>
</dbReference>
<comment type="caution">
    <text evidence="4">The sequence shown here is derived from an EMBL/GenBank/DDBJ whole genome shotgun (WGS) entry which is preliminary data.</text>
</comment>
<dbReference type="PANTHER" id="PTHR38013">
    <property type="entry name" value="GLYCOPROTEIN/POLYSACCHARIDE METABOLISM"/>
    <property type="match status" value="1"/>
</dbReference>
<feature type="domain" description="DUF306" evidence="2">
    <location>
        <begin position="363"/>
        <end position="472"/>
    </location>
</feature>
<dbReference type="Gene3D" id="2.40.50.540">
    <property type="match status" value="1"/>
</dbReference>
<dbReference type="Pfam" id="PF04170">
    <property type="entry name" value="NlpE"/>
    <property type="match status" value="1"/>
</dbReference>
<protein>
    <recommendedName>
        <fullName evidence="6">META domain-containing protein</fullName>
    </recommendedName>
</protein>
<feature type="domain" description="NlpE C-terminal OB" evidence="3">
    <location>
        <begin position="272"/>
        <end position="357"/>
    </location>
</feature>